<gene>
    <name evidence="7" type="ORF">IAC10_13390</name>
</gene>
<dbReference type="InterPro" id="IPR001902">
    <property type="entry name" value="SLC26A/SulP_fam"/>
</dbReference>
<reference evidence="7" key="1">
    <citation type="submission" date="2020-10" db="EMBL/GenBank/DDBJ databases">
        <authorList>
            <person name="Gilroy R."/>
        </authorList>
    </citation>
    <scope>NUCLEOTIDE SEQUENCE</scope>
    <source>
        <strain evidence="7">6276</strain>
    </source>
</reference>
<keyword evidence="4 5" id="KW-0472">Membrane</keyword>
<dbReference type="GO" id="GO:0055085">
    <property type="term" value="P:transmembrane transport"/>
    <property type="evidence" value="ECO:0007669"/>
    <property type="project" value="InterPro"/>
</dbReference>
<feature type="transmembrane region" description="Helical" evidence="5">
    <location>
        <begin position="156"/>
        <end position="176"/>
    </location>
</feature>
<feature type="transmembrane region" description="Helical" evidence="5">
    <location>
        <begin position="113"/>
        <end position="136"/>
    </location>
</feature>
<proteinExistence type="predicted"/>
<dbReference type="SUPFAM" id="SSF52091">
    <property type="entry name" value="SpoIIaa-like"/>
    <property type="match status" value="1"/>
</dbReference>
<evidence type="ECO:0000313" key="8">
    <source>
        <dbReference type="Proteomes" id="UP000823928"/>
    </source>
</evidence>
<dbReference type="PROSITE" id="PS50801">
    <property type="entry name" value="STAS"/>
    <property type="match status" value="1"/>
</dbReference>
<comment type="caution">
    <text evidence="7">The sequence shown here is derived from an EMBL/GenBank/DDBJ whole genome shotgun (WGS) entry which is preliminary data.</text>
</comment>
<evidence type="ECO:0000256" key="1">
    <source>
        <dbReference type="ARBA" id="ARBA00004141"/>
    </source>
</evidence>
<reference evidence="7" key="2">
    <citation type="journal article" date="2021" name="PeerJ">
        <title>Extensive microbial diversity within the chicken gut microbiome revealed by metagenomics and culture.</title>
        <authorList>
            <person name="Gilroy R."/>
            <person name="Ravi A."/>
            <person name="Getino M."/>
            <person name="Pursley I."/>
            <person name="Horton D.L."/>
            <person name="Alikhan N.F."/>
            <person name="Baker D."/>
            <person name="Gharbi K."/>
            <person name="Hall N."/>
            <person name="Watson M."/>
            <person name="Adriaenssens E.M."/>
            <person name="Foster-Nyarko E."/>
            <person name="Jarju S."/>
            <person name="Secka A."/>
            <person name="Antonio M."/>
            <person name="Oren A."/>
            <person name="Chaudhuri R.R."/>
            <person name="La Ragione R."/>
            <person name="Hildebrand F."/>
            <person name="Pallen M.J."/>
        </authorList>
    </citation>
    <scope>NUCLEOTIDE SEQUENCE</scope>
    <source>
        <strain evidence="7">6276</strain>
    </source>
</reference>
<evidence type="ECO:0000313" key="7">
    <source>
        <dbReference type="EMBL" id="HIS37594.1"/>
    </source>
</evidence>
<dbReference type="InterPro" id="IPR002645">
    <property type="entry name" value="STAS_dom"/>
</dbReference>
<feature type="transmembrane region" description="Helical" evidence="5">
    <location>
        <begin position="36"/>
        <end position="53"/>
    </location>
</feature>
<evidence type="ECO:0000256" key="4">
    <source>
        <dbReference type="ARBA" id="ARBA00023136"/>
    </source>
</evidence>
<dbReference type="Gene3D" id="3.30.750.24">
    <property type="entry name" value="STAS domain"/>
    <property type="match status" value="1"/>
</dbReference>
<evidence type="ECO:0000259" key="6">
    <source>
        <dbReference type="PROSITE" id="PS50801"/>
    </source>
</evidence>
<comment type="subcellular location">
    <subcellularLocation>
        <location evidence="1">Membrane</location>
        <topology evidence="1">Multi-pass membrane protein</topology>
    </subcellularLocation>
</comment>
<feature type="transmembrane region" description="Helical" evidence="5">
    <location>
        <begin position="231"/>
        <end position="253"/>
    </location>
</feature>
<dbReference type="InterPro" id="IPR011547">
    <property type="entry name" value="SLC26A/SulP_dom"/>
</dbReference>
<feature type="transmembrane region" description="Helical" evidence="5">
    <location>
        <begin position="183"/>
        <end position="203"/>
    </location>
</feature>
<feature type="transmembrane region" description="Helical" evidence="5">
    <location>
        <begin position="360"/>
        <end position="393"/>
    </location>
</feature>
<feature type="domain" description="STAS" evidence="6">
    <location>
        <begin position="405"/>
        <end position="515"/>
    </location>
</feature>
<keyword evidence="3 5" id="KW-1133">Transmembrane helix</keyword>
<feature type="transmembrane region" description="Helical" evidence="5">
    <location>
        <begin position="84"/>
        <end position="101"/>
    </location>
</feature>
<evidence type="ECO:0000256" key="3">
    <source>
        <dbReference type="ARBA" id="ARBA00022989"/>
    </source>
</evidence>
<dbReference type="GO" id="GO:0016020">
    <property type="term" value="C:membrane"/>
    <property type="evidence" value="ECO:0007669"/>
    <property type="project" value="UniProtKB-SubCell"/>
</dbReference>
<keyword evidence="2 5" id="KW-0812">Transmembrane</keyword>
<dbReference type="PANTHER" id="PTHR11814">
    <property type="entry name" value="SULFATE TRANSPORTER"/>
    <property type="match status" value="1"/>
</dbReference>
<dbReference type="AlphaFoldDB" id="A0A9D1JPH1"/>
<dbReference type="Pfam" id="PF01740">
    <property type="entry name" value="STAS"/>
    <property type="match status" value="1"/>
</dbReference>
<dbReference type="InterPro" id="IPR036513">
    <property type="entry name" value="STAS_dom_sf"/>
</dbReference>
<protein>
    <submittedName>
        <fullName evidence="7">SulP family inorganic anion transporter</fullName>
    </submittedName>
</protein>
<evidence type="ECO:0000256" key="2">
    <source>
        <dbReference type="ARBA" id="ARBA00022692"/>
    </source>
</evidence>
<dbReference type="Pfam" id="PF00916">
    <property type="entry name" value="Sulfate_transp"/>
    <property type="match status" value="1"/>
</dbReference>
<evidence type="ECO:0000256" key="5">
    <source>
        <dbReference type="SAM" id="Phobius"/>
    </source>
</evidence>
<dbReference type="Proteomes" id="UP000823928">
    <property type="component" value="Unassembled WGS sequence"/>
</dbReference>
<name>A0A9D1JPH1_9BACT</name>
<organism evidence="7 8">
    <name type="scientific">Candidatus Scatousia excrementigallinarum</name>
    <dbReference type="NCBI Taxonomy" id="2840935"/>
    <lineage>
        <taxon>Bacteria</taxon>
        <taxon>Candidatus Scatousia</taxon>
    </lineage>
</organism>
<dbReference type="CDD" id="cd07042">
    <property type="entry name" value="STAS_SulP_like_sulfate_transporter"/>
    <property type="match status" value="1"/>
</dbReference>
<sequence length="522" mass="55002">MKALSNIKGDLLGGITAGVIALPLAIALGVASGLGATAGLYGAIIVGFFAAIFGGTPTQISGPTGPMAVVVASIAVLHSNNLHVVFTAICLAGIFQIILGFSRVGKFVNFIPYPVISGFMSGIGAIIILLQLNPILGLDFNGTPVEGLLNMIKSAALVNPDAALLGLFTLLLVFFLPSKITKAIPAPLIALIIGTGAAVLLNLDVKTIGEIPTTFPKFIFPTFSLKDIETIIPLALTLAVLGSIDSLLTSLVADSLTKTKHDSNRELIGQGIGNLVAGLFGGVASAGATMRTVVNIKSGGATRLSGVIHSLFLAGVIMFLAPVASKIPLTVLAAILIKVGVSIIDYKFIKVIKAAPRNDLIVMCLVFLITVFDDLILAVGVGVVLSSILFAAGIAKQFEINFKDNTFDEDIDKKIMTIHINGVFFFGSASQLMSRIDEVWENKVVIIDCQNIKTMDISAVFALEDLILTLKSKKIKTVIIFNNRKLAATVLKLGVRRLISKDSVAFDENEARQNAINLISLE</sequence>
<accession>A0A9D1JPH1</accession>
<dbReference type="EMBL" id="DVIU01000275">
    <property type="protein sequence ID" value="HIS37594.1"/>
    <property type="molecule type" value="Genomic_DNA"/>
</dbReference>
<feature type="transmembrane region" description="Helical" evidence="5">
    <location>
        <begin position="12"/>
        <end position="30"/>
    </location>
</feature>